<name>A0A2P5DJ16_TREOI</name>
<dbReference type="OrthoDB" id="10613659at2759"/>
<dbReference type="AlphaFoldDB" id="A0A2P5DJ16"/>
<accession>A0A2P5DJ16</accession>
<evidence type="ECO:0000313" key="2">
    <source>
        <dbReference type="Proteomes" id="UP000237000"/>
    </source>
</evidence>
<keyword evidence="2" id="KW-1185">Reference proteome</keyword>
<sequence>MPHIVVTIYSKRKDHMDDDAVRRIPEHISCRVVPAHLLIVLCRLIIMLCLCRPILTQLGTRGVRLETRLETRQRKNASEIMLQLVSVKLKPRQSRHTLLRHYET</sequence>
<protein>
    <submittedName>
        <fullName evidence="1">Uncharacterized protein</fullName>
    </submittedName>
</protein>
<dbReference type="EMBL" id="JXTC01000267">
    <property type="protein sequence ID" value="PON73284.1"/>
    <property type="molecule type" value="Genomic_DNA"/>
</dbReference>
<dbReference type="InParanoid" id="A0A2P5DJ16"/>
<gene>
    <name evidence="1" type="ORF">TorRG33x02_250200</name>
</gene>
<comment type="caution">
    <text evidence="1">The sequence shown here is derived from an EMBL/GenBank/DDBJ whole genome shotgun (WGS) entry which is preliminary data.</text>
</comment>
<proteinExistence type="predicted"/>
<dbReference type="Proteomes" id="UP000237000">
    <property type="component" value="Unassembled WGS sequence"/>
</dbReference>
<reference evidence="2" key="1">
    <citation type="submission" date="2016-06" db="EMBL/GenBank/DDBJ databases">
        <title>Parallel loss of symbiosis genes in relatives of nitrogen-fixing non-legume Parasponia.</title>
        <authorList>
            <person name="Van Velzen R."/>
            <person name="Holmer R."/>
            <person name="Bu F."/>
            <person name="Rutten L."/>
            <person name="Van Zeijl A."/>
            <person name="Liu W."/>
            <person name="Santuari L."/>
            <person name="Cao Q."/>
            <person name="Sharma T."/>
            <person name="Shen D."/>
            <person name="Roswanjaya Y."/>
            <person name="Wardhani T."/>
            <person name="Kalhor M.S."/>
            <person name="Jansen J."/>
            <person name="Van den Hoogen J."/>
            <person name="Gungor B."/>
            <person name="Hartog M."/>
            <person name="Hontelez J."/>
            <person name="Verver J."/>
            <person name="Yang W.-C."/>
            <person name="Schijlen E."/>
            <person name="Repin R."/>
            <person name="Schilthuizen M."/>
            <person name="Schranz E."/>
            <person name="Heidstra R."/>
            <person name="Miyata K."/>
            <person name="Fedorova E."/>
            <person name="Kohlen W."/>
            <person name="Bisseling T."/>
            <person name="Smit S."/>
            <person name="Geurts R."/>
        </authorList>
    </citation>
    <scope>NUCLEOTIDE SEQUENCE [LARGE SCALE GENOMIC DNA]</scope>
    <source>
        <strain evidence="2">cv. RG33-2</strain>
    </source>
</reference>
<evidence type="ECO:0000313" key="1">
    <source>
        <dbReference type="EMBL" id="PON73284.1"/>
    </source>
</evidence>
<organism evidence="1 2">
    <name type="scientific">Trema orientale</name>
    <name type="common">Charcoal tree</name>
    <name type="synonym">Celtis orientalis</name>
    <dbReference type="NCBI Taxonomy" id="63057"/>
    <lineage>
        <taxon>Eukaryota</taxon>
        <taxon>Viridiplantae</taxon>
        <taxon>Streptophyta</taxon>
        <taxon>Embryophyta</taxon>
        <taxon>Tracheophyta</taxon>
        <taxon>Spermatophyta</taxon>
        <taxon>Magnoliopsida</taxon>
        <taxon>eudicotyledons</taxon>
        <taxon>Gunneridae</taxon>
        <taxon>Pentapetalae</taxon>
        <taxon>rosids</taxon>
        <taxon>fabids</taxon>
        <taxon>Rosales</taxon>
        <taxon>Cannabaceae</taxon>
        <taxon>Trema</taxon>
    </lineage>
</organism>